<feature type="domain" description="HTH lysR-type" evidence="5">
    <location>
        <begin position="1"/>
        <end position="59"/>
    </location>
</feature>
<dbReference type="AlphaFoldDB" id="A0A2H9YNH3"/>
<gene>
    <name evidence="6" type="ORF">CWI32_14640</name>
</gene>
<dbReference type="CDD" id="cd08422">
    <property type="entry name" value="PBP2_CrgA_like"/>
    <property type="match status" value="1"/>
</dbReference>
<dbReference type="Gene3D" id="3.40.190.290">
    <property type="match status" value="1"/>
</dbReference>
<evidence type="ECO:0000256" key="3">
    <source>
        <dbReference type="ARBA" id="ARBA00023125"/>
    </source>
</evidence>
<dbReference type="Pfam" id="PF00126">
    <property type="entry name" value="HTH_1"/>
    <property type="match status" value="1"/>
</dbReference>
<evidence type="ECO:0000313" key="6">
    <source>
        <dbReference type="EMBL" id="PJO74204.1"/>
    </source>
</evidence>
<dbReference type="SUPFAM" id="SSF53850">
    <property type="entry name" value="Periplasmic binding protein-like II"/>
    <property type="match status" value="1"/>
</dbReference>
<dbReference type="EMBL" id="PHRG01000018">
    <property type="protein sequence ID" value="PJO74204.1"/>
    <property type="molecule type" value="Genomic_DNA"/>
</dbReference>
<dbReference type="PANTHER" id="PTHR30537">
    <property type="entry name" value="HTH-TYPE TRANSCRIPTIONAL REGULATOR"/>
    <property type="match status" value="1"/>
</dbReference>
<dbReference type="Pfam" id="PF03466">
    <property type="entry name" value="LysR_substrate"/>
    <property type="match status" value="1"/>
</dbReference>
<dbReference type="InterPro" id="IPR000847">
    <property type="entry name" value="LysR_HTH_N"/>
</dbReference>
<reference evidence="6 7" key="1">
    <citation type="submission" date="2017-11" db="EMBL/GenBank/DDBJ databases">
        <title>Revising the taxonomy of the Acinetobacter lwoffii group: the description of Acinetobacter pseudolwoffii sp. nov. and emended description of Acinetobacter lwoffii.</title>
        <authorList>
            <person name="Nemec A."/>
            <person name="Radolfova-Krizova L."/>
        </authorList>
    </citation>
    <scope>NUCLEOTIDE SEQUENCE [LARGE SCALE GENOMIC DNA]</scope>
    <source>
        <strain evidence="6 7">ANC 5044</strain>
    </source>
</reference>
<dbReference type="GO" id="GO:0003700">
    <property type="term" value="F:DNA-binding transcription factor activity"/>
    <property type="evidence" value="ECO:0007669"/>
    <property type="project" value="InterPro"/>
</dbReference>
<dbReference type="RefSeq" id="WP_100535623.1">
    <property type="nucleotide sequence ID" value="NZ_JBHRWM010000005.1"/>
</dbReference>
<dbReference type="PANTHER" id="PTHR30537:SF5">
    <property type="entry name" value="HTH-TYPE TRANSCRIPTIONAL ACTIVATOR TTDR-RELATED"/>
    <property type="match status" value="1"/>
</dbReference>
<keyword evidence="3" id="KW-0238">DNA-binding</keyword>
<name>A0A2H9YNH3_9GAMM</name>
<dbReference type="GO" id="GO:0043565">
    <property type="term" value="F:sequence-specific DNA binding"/>
    <property type="evidence" value="ECO:0007669"/>
    <property type="project" value="TreeGrafter"/>
</dbReference>
<dbReference type="InterPro" id="IPR005119">
    <property type="entry name" value="LysR_subst-bd"/>
</dbReference>
<dbReference type="SUPFAM" id="SSF46785">
    <property type="entry name" value="Winged helix' DNA-binding domain"/>
    <property type="match status" value="1"/>
</dbReference>
<keyword evidence="2" id="KW-0805">Transcription regulation</keyword>
<comment type="similarity">
    <text evidence="1">Belongs to the LysR transcriptional regulatory family.</text>
</comment>
<dbReference type="GO" id="GO:0006351">
    <property type="term" value="P:DNA-templated transcription"/>
    <property type="evidence" value="ECO:0007669"/>
    <property type="project" value="TreeGrafter"/>
</dbReference>
<sequence>MEFLNDMALFVEVCKVMSFRKAADNLNMPSSTLSRRISHLEKEIGLRLLHRTTRKVELTEAGQVYFERCKRIVSEALLAHEQLGEMLSKPSGLLRISLPVDFGAMILAPLLTEFAELYPGINFEIDLTSKLVDLVAQNIDVAIRMGNPPGSNLIGHKLMQFRGQLYASADYLEKHGHPNHPNDLAHHQCLSFPNNLVWKLNHKNEAVEVKISGRFMLNSVGMMRKLSILGQGIIFTPHEIVHDDVNKGLLVPILTEWQGDFLPVYALTETRLLPAKVRVFIDFLREKLMNFTSHSGFVA</sequence>
<keyword evidence="4" id="KW-0804">Transcription</keyword>
<dbReference type="FunFam" id="1.10.10.10:FF:000001">
    <property type="entry name" value="LysR family transcriptional regulator"/>
    <property type="match status" value="1"/>
</dbReference>
<comment type="caution">
    <text evidence="6">The sequence shown here is derived from an EMBL/GenBank/DDBJ whole genome shotgun (WGS) entry which is preliminary data.</text>
</comment>
<evidence type="ECO:0000256" key="2">
    <source>
        <dbReference type="ARBA" id="ARBA00023015"/>
    </source>
</evidence>
<evidence type="ECO:0000259" key="5">
    <source>
        <dbReference type="PROSITE" id="PS50931"/>
    </source>
</evidence>
<evidence type="ECO:0000256" key="4">
    <source>
        <dbReference type="ARBA" id="ARBA00023163"/>
    </source>
</evidence>
<dbReference type="GeneID" id="97176372"/>
<evidence type="ECO:0000256" key="1">
    <source>
        <dbReference type="ARBA" id="ARBA00009437"/>
    </source>
</evidence>
<organism evidence="6 7">
    <name type="scientific">Acinetobacter pseudolwoffii</name>
    <dbReference type="NCBI Taxonomy" id="2053287"/>
    <lineage>
        <taxon>Bacteria</taxon>
        <taxon>Pseudomonadati</taxon>
        <taxon>Pseudomonadota</taxon>
        <taxon>Gammaproteobacteria</taxon>
        <taxon>Moraxellales</taxon>
        <taxon>Moraxellaceae</taxon>
        <taxon>Acinetobacter</taxon>
    </lineage>
</organism>
<accession>A0A2H9YNH3</accession>
<proteinExistence type="inferred from homology"/>
<dbReference type="InterPro" id="IPR036390">
    <property type="entry name" value="WH_DNA-bd_sf"/>
</dbReference>
<dbReference type="PROSITE" id="PS50931">
    <property type="entry name" value="HTH_LYSR"/>
    <property type="match status" value="1"/>
</dbReference>
<dbReference type="InterPro" id="IPR058163">
    <property type="entry name" value="LysR-type_TF_proteobact-type"/>
</dbReference>
<dbReference type="Gene3D" id="1.10.10.10">
    <property type="entry name" value="Winged helix-like DNA-binding domain superfamily/Winged helix DNA-binding domain"/>
    <property type="match status" value="1"/>
</dbReference>
<protein>
    <submittedName>
        <fullName evidence="6">LysR family transcriptional regulator</fullName>
    </submittedName>
</protein>
<dbReference type="Proteomes" id="UP000243446">
    <property type="component" value="Unassembled WGS sequence"/>
</dbReference>
<dbReference type="InterPro" id="IPR036388">
    <property type="entry name" value="WH-like_DNA-bd_sf"/>
</dbReference>
<evidence type="ECO:0000313" key="7">
    <source>
        <dbReference type="Proteomes" id="UP000243446"/>
    </source>
</evidence>